<dbReference type="InterPro" id="IPR040354">
    <property type="entry name" value="TCTN1-3"/>
</dbReference>
<evidence type="ECO:0000256" key="1">
    <source>
        <dbReference type="ARBA" id="ARBA00004120"/>
    </source>
</evidence>
<evidence type="ECO:0000256" key="6">
    <source>
        <dbReference type="SAM" id="Phobius"/>
    </source>
</evidence>
<dbReference type="InterPro" id="IPR010796">
    <property type="entry name" value="C2_B9-type_dom"/>
</dbReference>
<dbReference type="Pfam" id="PF07162">
    <property type="entry name" value="B9-C2"/>
    <property type="match status" value="1"/>
</dbReference>
<evidence type="ECO:0000256" key="3">
    <source>
        <dbReference type="ARBA" id="ARBA00022794"/>
    </source>
</evidence>
<dbReference type="PROSITE" id="PS51381">
    <property type="entry name" value="C2_B9"/>
    <property type="match status" value="1"/>
</dbReference>
<feature type="non-terminal residue" evidence="8">
    <location>
        <position position="1"/>
    </location>
</feature>
<dbReference type="GO" id="GO:0060271">
    <property type="term" value="P:cilium assembly"/>
    <property type="evidence" value="ECO:0007669"/>
    <property type="project" value="TreeGrafter"/>
</dbReference>
<reference evidence="8" key="1">
    <citation type="submission" date="2020-02" db="EMBL/GenBank/DDBJ databases">
        <title>Relaxed selection underlies rapid genomic changes in the transitions from sociality to social parasitism in ants.</title>
        <authorList>
            <person name="Bi X."/>
        </authorList>
    </citation>
    <scope>NUCLEOTIDE SEQUENCE</scope>
    <source>
        <strain evidence="8">BGI-DK2013a</strain>
        <tissue evidence="8">Whole body</tissue>
    </source>
</reference>
<keyword evidence="9" id="KW-1185">Reference proteome</keyword>
<dbReference type="PANTHER" id="PTHR14611">
    <property type="entry name" value="TECTONIC FAMILY MEMBER"/>
    <property type="match status" value="1"/>
</dbReference>
<keyword evidence="2" id="KW-0963">Cytoplasm</keyword>
<organism evidence="8 9">
    <name type="scientific">Acromyrmex insinuator</name>
    <dbReference type="NCBI Taxonomy" id="230686"/>
    <lineage>
        <taxon>Eukaryota</taxon>
        <taxon>Metazoa</taxon>
        <taxon>Ecdysozoa</taxon>
        <taxon>Arthropoda</taxon>
        <taxon>Hexapoda</taxon>
        <taxon>Insecta</taxon>
        <taxon>Pterygota</taxon>
        <taxon>Neoptera</taxon>
        <taxon>Endopterygota</taxon>
        <taxon>Hymenoptera</taxon>
        <taxon>Apocrita</taxon>
        <taxon>Aculeata</taxon>
        <taxon>Formicoidea</taxon>
        <taxon>Formicidae</taxon>
        <taxon>Myrmicinae</taxon>
        <taxon>Acromyrmex</taxon>
    </lineage>
</organism>
<dbReference type="EMBL" id="JAANHZ010000315">
    <property type="protein sequence ID" value="KAG5312578.1"/>
    <property type="molecule type" value="Genomic_DNA"/>
</dbReference>
<dbReference type="InterPro" id="IPR057724">
    <property type="entry name" value="TCTN1-3_N"/>
</dbReference>
<proteinExistence type="predicted"/>
<keyword evidence="5" id="KW-0966">Cell projection</keyword>
<sequence>MAELHIIGQISSAKSFKQSHLLCKWNFYVGNGWKIISGHEEGQTQESCDFYTNNPVWDHPVDLHYTTQTIQNSPKLLLQVFGRDNYGRIIFLSYGVYNVPISSGSYVLDCHTWKPIGICTDLLNFYTGTWKDRLYDKFLGNSLQLKSPSVLINTLDRFEILTQSMGTVIVQLHILTKNFDKFGSCINVVEVTKIEDISICINDTDCKELINSTIYTQIPEIDNSSLKDLSNNTEEDKIFTTTIPTEIISSRININSTEQLEVQSTFTTISSPVVRPSGYEILTLGKKEICECDLIKSSCNINCCCDIDCNHSHLSAFSYCQNYHVELYDSRYCYNRNFIQRNNTPFIFEKLANNLFCILYDNLPSIYSTNNNLKNFESNIGTSTFSVKFKLWKIIEMNNYKWEIRHSKTLFKYNLSKYYQHGDILWKLHDKSIEEIEFLQSGFTGICTFKKILRYLQNWKGACIQNKLTNINPYLFTVTFSNFTVIKSLPSFNDTLTTNQMCQSNICLPVRIHYCLKSFSACNRTSISGFCMNSTCTNIVKGLKYVISHNGSAGINSIDAYFNIGNASHAFYQYFEIEYKWIDSNNTQIFIRSGNLGYEMGKPIIIGVSHTNTSDNIFFNRTDGFFTLPLARRNGECDQINRHVVLFGEDMRLACSIKLFIKNFTALSCAELQNLTMHLLTNDFLNINQHYSTYISKLGNFSSKNDIDWLQIMFDRIPRNIITAYTVGKRILCSGLVTSMHLNVIYSMLSKPKTNYKILGVGVVFSKEEDISWPKCAFENCTDVLEVNIISYVNFHDVSKPSKYHFAGGPNLDLTLPYDFFYPFLNSSTAKIPSILIFLIMYILWISI</sequence>
<feature type="non-terminal residue" evidence="8">
    <location>
        <position position="848"/>
    </location>
</feature>
<dbReference type="AlphaFoldDB" id="A0A836EDY1"/>
<comment type="caution">
    <text evidence="8">The sequence shown here is derived from an EMBL/GenBank/DDBJ whole genome shotgun (WGS) entry which is preliminary data.</text>
</comment>
<dbReference type="PANTHER" id="PTHR14611:SF2">
    <property type="entry name" value="TECTONIC"/>
    <property type="match status" value="1"/>
</dbReference>
<evidence type="ECO:0000256" key="4">
    <source>
        <dbReference type="ARBA" id="ARBA00023212"/>
    </source>
</evidence>
<name>A0A836EDY1_9HYME</name>
<keyword evidence="6" id="KW-0472">Membrane</keyword>
<keyword evidence="6" id="KW-1133">Transmembrane helix</keyword>
<feature type="transmembrane region" description="Helical" evidence="6">
    <location>
        <begin position="820"/>
        <end position="845"/>
    </location>
</feature>
<evidence type="ECO:0000256" key="5">
    <source>
        <dbReference type="ARBA" id="ARBA00023273"/>
    </source>
</evidence>
<dbReference type="Proteomes" id="UP000667349">
    <property type="component" value="Unassembled WGS sequence"/>
</dbReference>
<dbReference type="GO" id="GO:0035869">
    <property type="term" value="C:ciliary transition zone"/>
    <property type="evidence" value="ECO:0007669"/>
    <property type="project" value="TreeGrafter"/>
</dbReference>
<keyword evidence="4" id="KW-0206">Cytoskeleton</keyword>
<feature type="domain" description="Tectonic-1-3 N-terminal" evidence="7">
    <location>
        <begin position="288"/>
        <end position="367"/>
    </location>
</feature>
<evidence type="ECO:0000256" key="2">
    <source>
        <dbReference type="ARBA" id="ARBA00022490"/>
    </source>
</evidence>
<gene>
    <name evidence="8" type="primary">B9d2</name>
    <name evidence="8" type="ORF">G6Z75_0001029</name>
</gene>
<accession>A0A836EDY1</accession>
<evidence type="ECO:0000259" key="7">
    <source>
        <dbReference type="Pfam" id="PF25752"/>
    </source>
</evidence>
<evidence type="ECO:0000313" key="8">
    <source>
        <dbReference type="EMBL" id="KAG5312578.1"/>
    </source>
</evidence>
<comment type="subcellular location">
    <subcellularLocation>
        <location evidence="1">Cytoplasm</location>
        <location evidence="1">Cytoskeleton</location>
        <location evidence="1">Cilium basal body</location>
    </subcellularLocation>
</comment>
<protein>
    <submittedName>
        <fullName evidence="8">B9D2 protein</fullName>
    </submittedName>
</protein>
<keyword evidence="3" id="KW-0970">Cilium biogenesis/degradation</keyword>
<evidence type="ECO:0000313" key="9">
    <source>
        <dbReference type="Proteomes" id="UP000667349"/>
    </source>
</evidence>
<dbReference type="Pfam" id="PF25752">
    <property type="entry name" value="DUF1619_N"/>
    <property type="match status" value="1"/>
</dbReference>
<keyword evidence="6" id="KW-0812">Transmembrane</keyword>